<protein>
    <submittedName>
        <fullName evidence="3">Isochorismatase</fullName>
    </submittedName>
</protein>
<dbReference type="Pfam" id="PF00857">
    <property type="entry name" value="Isochorismatase"/>
    <property type="match status" value="1"/>
</dbReference>
<dbReference type="EMBL" id="BROH01000021">
    <property type="protein sequence ID" value="GKY90201.1"/>
    <property type="molecule type" value="Genomic_DNA"/>
</dbReference>
<dbReference type="SUPFAM" id="SSF52499">
    <property type="entry name" value="Isochorismatase-like hydrolases"/>
    <property type="match status" value="1"/>
</dbReference>
<organism evidence="3 4">
    <name type="scientific">Sinisalibacter aestuarii</name>
    <dbReference type="NCBI Taxonomy" id="2949426"/>
    <lineage>
        <taxon>Bacteria</taxon>
        <taxon>Pseudomonadati</taxon>
        <taxon>Pseudomonadota</taxon>
        <taxon>Alphaproteobacteria</taxon>
        <taxon>Rhodobacterales</taxon>
        <taxon>Roseobacteraceae</taxon>
        <taxon>Sinisalibacter</taxon>
    </lineage>
</organism>
<proteinExistence type="predicted"/>
<dbReference type="PANTHER" id="PTHR43540">
    <property type="entry name" value="PEROXYUREIDOACRYLATE/UREIDOACRYLATE AMIDOHYDROLASE-RELATED"/>
    <property type="match status" value="1"/>
</dbReference>
<reference evidence="3" key="1">
    <citation type="journal article" date="2023" name="Int. J. Syst. Evol. Microbiol.">
        <title>Sinisalibacter aestuarii sp. nov., isolated from estuarine sediment of the Arakawa River.</title>
        <authorList>
            <person name="Arafat S.T."/>
            <person name="Hirano S."/>
            <person name="Sato A."/>
            <person name="Takeuchi K."/>
            <person name="Yasuda T."/>
            <person name="Terahara T."/>
            <person name="Hamada M."/>
            <person name="Kobayashi T."/>
        </authorList>
    </citation>
    <scope>NUCLEOTIDE SEQUENCE</scope>
    <source>
        <strain evidence="3">B-399</strain>
    </source>
</reference>
<evidence type="ECO:0000313" key="3">
    <source>
        <dbReference type="EMBL" id="GKY90201.1"/>
    </source>
</evidence>
<evidence type="ECO:0000259" key="2">
    <source>
        <dbReference type="Pfam" id="PF00857"/>
    </source>
</evidence>
<dbReference type="CDD" id="cd01014">
    <property type="entry name" value="nicotinamidase_related"/>
    <property type="match status" value="1"/>
</dbReference>
<accession>A0ABQ5M081</accession>
<dbReference type="Proteomes" id="UP001144205">
    <property type="component" value="Unassembled WGS sequence"/>
</dbReference>
<feature type="domain" description="Isochorismatase-like" evidence="2">
    <location>
        <begin position="5"/>
        <end position="180"/>
    </location>
</feature>
<dbReference type="PANTHER" id="PTHR43540:SF1">
    <property type="entry name" value="ISOCHORISMATASE HYDROLASE"/>
    <property type="match status" value="1"/>
</dbReference>
<evidence type="ECO:0000313" key="4">
    <source>
        <dbReference type="Proteomes" id="UP001144205"/>
    </source>
</evidence>
<sequence>MTPRALLLIDIQVAFDDRYWGARNNPQAEENAGRLLAHWRAAEAPVFHVRHLSVEPASPLNPVFDRVDFKPEVTPLPGEPVLQKHVNSAFIGTNLEARLVEAGIERLTICGLTTPHCVSTTARMAANLGFSVELVHDACAAFTRNANTAWRGGGAVSAEAIHAAALDQLNGEFARVMGVAEVLAERP</sequence>
<name>A0ABQ5M081_9RHOB</name>
<keyword evidence="4" id="KW-1185">Reference proteome</keyword>
<evidence type="ECO:0000256" key="1">
    <source>
        <dbReference type="ARBA" id="ARBA00022801"/>
    </source>
</evidence>
<gene>
    <name evidence="3" type="ORF">STA1M1_40700</name>
</gene>
<dbReference type="InterPro" id="IPR000868">
    <property type="entry name" value="Isochorismatase-like_dom"/>
</dbReference>
<dbReference type="InterPro" id="IPR050272">
    <property type="entry name" value="Isochorismatase-like_hydrls"/>
</dbReference>
<dbReference type="Gene3D" id="3.40.50.850">
    <property type="entry name" value="Isochorismatase-like"/>
    <property type="match status" value="1"/>
</dbReference>
<keyword evidence="1" id="KW-0378">Hydrolase</keyword>
<dbReference type="InterPro" id="IPR036380">
    <property type="entry name" value="Isochorismatase-like_sf"/>
</dbReference>
<comment type="caution">
    <text evidence="3">The sequence shown here is derived from an EMBL/GenBank/DDBJ whole genome shotgun (WGS) entry which is preliminary data.</text>
</comment>
<dbReference type="RefSeq" id="WP_281844089.1">
    <property type="nucleotide sequence ID" value="NZ_BROH01000021.1"/>
</dbReference>